<name>H2CI02_9LEPT</name>
<evidence type="ECO:0000313" key="2">
    <source>
        <dbReference type="Proteomes" id="UP000005737"/>
    </source>
</evidence>
<sequence length="57" mass="6526">MKLGVSDVIEWNIDKDGIRLEPAEKPFLKFHGYFDAEIGSVDEDIQKARELRSAGYQ</sequence>
<reference evidence="1 2" key="1">
    <citation type="submission" date="2011-10" db="EMBL/GenBank/DDBJ databases">
        <title>The Improved High-Quality Draft genome of Leptonema illini DSM 21528.</title>
        <authorList>
            <consortium name="US DOE Joint Genome Institute (JGI-PGF)"/>
            <person name="Lucas S."/>
            <person name="Copeland A."/>
            <person name="Lapidus A."/>
            <person name="Glavina del Rio T."/>
            <person name="Dalin E."/>
            <person name="Tice H."/>
            <person name="Bruce D."/>
            <person name="Goodwin L."/>
            <person name="Pitluck S."/>
            <person name="Peters L."/>
            <person name="Mikhailova N."/>
            <person name="Held B."/>
            <person name="Kyrpides N."/>
            <person name="Mavromatis K."/>
            <person name="Ivanova N."/>
            <person name="Markowitz V."/>
            <person name="Cheng J.-F."/>
            <person name="Hugenholtz P."/>
            <person name="Woyke T."/>
            <person name="Wu D."/>
            <person name="Gronow S."/>
            <person name="Wellnitz S."/>
            <person name="Brambilla E.-M."/>
            <person name="Klenk H.-P."/>
            <person name="Eisen J.A."/>
        </authorList>
    </citation>
    <scope>NUCLEOTIDE SEQUENCE [LARGE SCALE GENOMIC DNA]</scope>
    <source>
        <strain evidence="1 2">DSM 21528</strain>
    </source>
</reference>
<organism evidence="1 2">
    <name type="scientific">Leptonema illini DSM 21528</name>
    <dbReference type="NCBI Taxonomy" id="929563"/>
    <lineage>
        <taxon>Bacteria</taxon>
        <taxon>Pseudomonadati</taxon>
        <taxon>Spirochaetota</taxon>
        <taxon>Spirochaetia</taxon>
        <taxon>Leptospirales</taxon>
        <taxon>Leptospiraceae</taxon>
        <taxon>Leptonema</taxon>
    </lineage>
</organism>
<dbReference type="Proteomes" id="UP000005737">
    <property type="component" value="Unassembled WGS sequence"/>
</dbReference>
<dbReference type="HOGENOM" id="CLU_2991220_0_0_12"/>
<proteinExistence type="predicted"/>
<accession>H2CI02</accession>
<keyword evidence="2" id="KW-1185">Reference proteome</keyword>
<protein>
    <submittedName>
        <fullName evidence="1">Uncharacterized protein</fullName>
    </submittedName>
</protein>
<evidence type="ECO:0000313" key="1">
    <source>
        <dbReference type="EMBL" id="EHQ08025.1"/>
    </source>
</evidence>
<gene>
    <name evidence="1" type="ORF">Lepil_3366</name>
</gene>
<dbReference type="EMBL" id="JH597773">
    <property type="protein sequence ID" value="EHQ08025.1"/>
    <property type="molecule type" value="Genomic_DNA"/>
</dbReference>
<dbReference type="AlphaFoldDB" id="H2CI02"/>